<gene>
    <name evidence="10" type="primary">plsX</name>
    <name evidence="11" type="ORF">A5892_11175</name>
</gene>
<keyword evidence="5 10" id="KW-0443">Lipid metabolism</keyword>
<comment type="subunit">
    <text evidence="9 10">Homodimer. Probably interacts with PlsY.</text>
</comment>
<dbReference type="PIRSF" id="PIRSF002465">
    <property type="entry name" value="Phsphlp_syn_PlsX"/>
    <property type="match status" value="1"/>
</dbReference>
<keyword evidence="2 10" id="KW-0963">Cytoplasm</keyword>
<dbReference type="InterPro" id="IPR012281">
    <property type="entry name" value="Phospholipid_synth_PlsX-like"/>
</dbReference>
<keyword evidence="6 10" id="KW-0594">Phospholipid biosynthesis</keyword>
<keyword evidence="3 10" id="KW-0444">Lipid biosynthesis</keyword>
<evidence type="ECO:0000256" key="8">
    <source>
        <dbReference type="ARBA" id="ARBA00024069"/>
    </source>
</evidence>
<dbReference type="GO" id="GO:0043811">
    <property type="term" value="F:phosphate:acyl-[acyl carrier protein] acyltransferase activity"/>
    <property type="evidence" value="ECO:0007669"/>
    <property type="project" value="UniProtKB-UniRule"/>
</dbReference>
<dbReference type="UniPathway" id="UPA00085"/>
<dbReference type="Proteomes" id="UP000077875">
    <property type="component" value="Chromosome"/>
</dbReference>
<evidence type="ECO:0000256" key="9">
    <source>
        <dbReference type="ARBA" id="ARBA00046608"/>
    </source>
</evidence>
<evidence type="ECO:0000256" key="6">
    <source>
        <dbReference type="ARBA" id="ARBA00023209"/>
    </source>
</evidence>
<evidence type="ECO:0000256" key="3">
    <source>
        <dbReference type="ARBA" id="ARBA00022516"/>
    </source>
</evidence>
<comment type="pathway">
    <text evidence="10">Lipid metabolism; phospholipid metabolism.</text>
</comment>
<evidence type="ECO:0000256" key="7">
    <source>
        <dbReference type="ARBA" id="ARBA00023264"/>
    </source>
</evidence>
<dbReference type="PANTHER" id="PTHR30100:SF1">
    <property type="entry name" value="PHOSPHATE ACYLTRANSFERASE"/>
    <property type="match status" value="1"/>
</dbReference>
<dbReference type="EC" id="2.3.1.274" evidence="8 10"/>
<dbReference type="SUPFAM" id="SSF53659">
    <property type="entry name" value="Isocitrate/Isopropylmalate dehydrogenase-like"/>
    <property type="match status" value="1"/>
</dbReference>
<comment type="subcellular location">
    <subcellularLocation>
        <location evidence="10">Cytoplasm</location>
    </subcellularLocation>
    <text evidence="10">Associated with the membrane possibly through PlsY.</text>
</comment>
<evidence type="ECO:0000256" key="5">
    <source>
        <dbReference type="ARBA" id="ARBA00023098"/>
    </source>
</evidence>
<dbReference type="Gene3D" id="3.40.718.10">
    <property type="entry name" value="Isopropylmalate Dehydrogenase"/>
    <property type="match status" value="1"/>
</dbReference>
<accession>A0A172YK48</accession>
<sequence>MRIAIDAMGGDFGPRVIVRGCFEALKRDASLSLLLFGSRASLDEAFDALPRAMAPLRERISLRYVERSFSSAELPSHALRGRYLSDHDASSLHASIRAVERGEAMGCVSAGDTGALMAVARHCLGMLEGIVRPAISSAIPTIGERPCYVLDLGANVDCQPRHLLQFARMGAEMVSVVDGIERPRVALLNIGSETRKGSRLVRETDALLRALDAPRFDYQGFVEGDGIYAGSIDVIVCDGFVGNVALKTSEGLAKMLGRKLQVTFEANWRTRLVSFLARPALSRFRREIDPVRYNGASLLGLSATVVKSHGGADALGFSYAISRAVTEVSGRLPARLAEGLAK</sequence>
<protein>
    <recommendedName>
        <fullName evidence="8 10">Phosphate acyltransferase</fullName>
        <ecNumber evidence="8 10">2.3.1.274</ecNumber>
    </recommendedName>
    <alternativeName>
        <fullName evidence="10">Acyl-ACP phosphotransacylase</fullName>
    </alternativeName>
    <alternativeName>
        <fullName evidence="10">Acyl-[acyl-carrier-protein]--phosphate acyltransferase</fullName>
    </alternativeName>
    <alternativeName>
        <fullName evidence="10">Phosphate-acyl-ACP acyltransferase</fullName>
    </alternativeName>
</protein>
<dbReference type="GO" id="GO:0005737">
    <property type="term" value="C:cytoplasm"/>
    <property type="evidence" value="ECO:0007669"/>
    <property type="project" value="UniProtKB-SubCell"/>
</dbReference>
<evidence type="ECO:0000256" key="4">
    <source>
        <dbReference type="ARBA" id="ARBA00022679"/>
    </source>
</evidence>
<dbReference type="InterPro" id="IPR003664">
    <property type="entry name" value="FA_synthesis"/>
</dbReference>
<keyword evidence="4 10" id="KW-0808">Transferase</keyword>
<evidence type="ECO:0000256" key="10">
    <source>
        <dbReference type="HAMAP-Rule" id="MF_00019"/>
    </source>
</evidence>
<dbReference type="NCBIfam" id="TIGR00182">
    <property type="entry name" value="plsX"/>
    <property type="match status" value="1"/>
</dbReference>
<proteinExistence type="inferred from homology"/>
<dbReference type="STRING" id="376489.A5892_11175"/>
<evidence type="ECO:0000313" key="12">
    <source>
        <dbReference type="Proteomes" id="UP000077875"/>
    </source>
</evidence>
<evidence type="ECO:0000256" key="1">
    <source>
        <dbReference type="ARBA" id="ARBA00001232"/>
    </source>
</evidence>
<name>A0A172YK48_9GAMM</name>
<comment type="catalytic activity">
    <reaction evidence="1 10">
        <text>a fatty acyl-[ACP] + phosphate = an acyl phosphate + holo-[ACP]</text>
        <dbReference type="Rhea" id="RHEA:42292"/>
        <dbReference type="Rhea" id="RHEA-COMP:9685"/>
        <dbReference type="Rhea" id="RHEA-COMP:14125"/>
        <dbReference type="ChEBI" id="CHEBI:43474"/>
        <dbReference type="ChEBI" id="CHEBI:59918"/>
        <dbReference type="ChEBI" id="CHEBI:64479"/>
        <dbReference type="ChEBI" id="CHEBI:138651"/>
        <dbReference type="EC" id="2.3.1.274"/>
    </reaction>
</comment>
<dbReference type="GO" id="GO:0006633">
    <property type="term" value="P:fatty acid biosynthetic process"/>
    <property type="evidence" value="ECO:0007669"/>
    <property type="project" value="UniProtKB-UniRule"/>
</dbReference>
<evidence type="ECO:0000256" key="2">
    <source>
        <dbReference type="ARBA" id="ARBA00022490"/>
    </source>
</evidence>
<reference evidence="11 12" key="1">
    <citation type="submission" date="2016-04" db="EMBL/GenBank/DDBJ databases">
        <title>Complete Genome Sequence of Halotalea alkalilenta IHB B 13600.</title>
        <authorList>
            <person name="Swarnkar M.K."/>
            <person name="Sharma A."/>
            <person name="Kaushal K."/>
            <person name="Soni R."/>
            <person name="Rana S."/>
            <person name="Singh A.K."/>
            <person name="Gulati A."/>
        </authorList>
    </citation>
    <scope>NUCLEOTIDE SEQUENCE [LARGE SCALE GENOMIC DNA]</scope>
    <source>
        <strain evidence="11 12">IHB B 13600</strain>
    </source>
</reference>
<organism evidence="11 12">
    <name type="scientific">Halotalea alkalilenta</name>
    <dbReference type="NCBI Taxonomy" id="376489"/>
    <lineage>
        <taxon>Bacteria</taxon>
        <taxon>Pseudomonadati</taxon>
        <taxon>Pseudomonadota</taxon>
        <taxon>Gammaproteobacteria</taxon>
        <taxon>Oceanospirillales</taxon>
        <taxon>Halomonadaceae</taxon>
        <taxon>Halotalea</taxon>
    </lineage>
</organism>
<keyword evidence="7 10" id="KW-1208">Phospholipid metabolism</keyword>
<dbReference type="GO" id="GO:0008654">
    <property type="term" value="P:phospholipid biosynthetic process"/>
    <property type="evidence" value="ECO:0007669"/>
    <property type="project" value="UniProtKB-KW"/>
</dbReference>
<dbReference type="PANTHER" id="PTHR30100">
    <property type="entry name" value="FATTY ACID/PHOSPHOLIPID SYNTHESIS PROTEIN PLSX"/>
    <property type="match status" value="1"/>
</dbReference>
<dbReference type="KEGG" id="haa:A5892_11175"/>
<comment type="similarity">
    <text evidence="10">Belongs to the PlsX family.</text>
</comment>
<dbReference type="RefSeq" id="WP_064124454.1">
    <property type="nucleotide sequence ID" value="NZ_CP015243.1"/>
</dbReference>
<dbReference type="EMBL" id="CP015243">
    <property type="protein sequence ID" value="ANF59628.1"/>
    <property type="molecule type" value="Genomic_DNA"/>
</dbReference>
<dbReference type="HAMAP" id="MF_00019">
    <property type="entry name" value="PlsX"/>
    <property type="match status" value="1"/>
</dbReference>
<dbReference type="AlphaFoldDB" id="A0A172YK48"/>
<comment type="function">
    <text evidence="10">Catalyzes the reversible formation of acyl-phosphate (acyl-PO(4)) from acyl-[acyl-carrier-protein] (acyl-ACP). This enzyme utilizes acyl-ACP as fatty acyl donor, but not acyl-CoA.</text>
</comment>
<dbReference type="Pfam" id="PF02504">
    <property type="entry name" value="FA_synthesis"/>
    <property type="match status" value="1"/>
</dbReference>
<keyword evidence="12" id="KW-1185">Reference proteome</keyword>
<evidence type="ECO:0000313" key="11">
    <source>
        <dbReference type="EMBL" id="ANF59628.1"/>
    </source>
</evidence>